<dbReference type="PANTHER" id="PTHR11452">
    <property type="entry name" value="ALPHA-GALACTOSIDASE/ALPHA-N-ACETYLGALACTOSAMINIDASE"/>
    <property type="match status" value="1"/>
</dbReference>
<dbReference type="Pfam" id="PF17801">
    <property type="entry name" value="Melibiase_C"/>
    <property type="match status" value="1"/>
</dbReference>
<evidence type="ECO:0000256" key="4">
    <source>
        <dbReference type="ARBA" id="ARBA00023295"/>
    </source>
</evidence>
<protein>
    <recommendedName>
        <fullName evidence="5">Alpha-galactosidase</fullName>
        <ecNumber evidence="5">3.2.1.22</ecNumber>
    </recommendedName>
    <alternativeName>
        <fullName evidence="5">Melibiase</fullName>
    </alternativeName>
</protein>
<evidence type="ECO:0000256" key="1">
    <source>
        <dbReference type="ARBA" id="ARBA00009743"/>
    </source>
</evidence>
<evidence type="ECO:0000256" key="2">
    <source>
        <dbReference type="ARBA" id="ARBA00022729"/>
    </source>
</evidence>
<dbReference type="InterPro" id="IPR041233">
    <property type="entry name" value="Melibiase_C"/>
</dbReference>
<name>A0A560FPV9_9PROT</name>
<dbReference type="AlphaFoldDB" id="A0A560FPV9"/>
<dbReference type="PANTHER" id="PTHR11452:SF75">
    <property type="entry name" value="ALPHA-GALACTOSIDASE MEL1"/>
    <property type="match status" value="1"/>
</dbReference>
<dbReference type="InterPro" id="IPR017853">
    <property type="entry name" value="GH"/>
</dbReference>
<dbReference type="CDD" id="cd14792">
    <property type="entry name" value="GH27"/>
    <property type="match status" value="1"/>
</dbReference>
<gene>
    <name evidence="7" type="ORF">FBZ89_102413</name>
</gene>
<feature type="domain" description="Alpha galactosidase C-terminal" evidence="6">
    <location>
        <begin position="453"/>
        <end position="522"/>
    </location>
</feature>
<keyword evidence="4 5" id="KW-0326">Glycosidase</keyword>
<dbReference type="SUPFAM" id="SSF51011">
    <property type="entry name" value="Glycosyl hydrolase domain"/>
    <property type="match status" value="1"/>
</dbReference>
<keyword evidence="5" id="KW-1015">Disulfide bond</keyword>
<dbReference type="SUPFAM" id="SSF51445">
    <property type="entry name" value="(Trans)glycosidases"/>
    <property type="match status" value="1"/>
</dbReference>
<dbReference type="EMBL" id="VITN01000002">
    <property type="protein sequence ID" value="TWB23656.1"/>
    <property type="molecule type" value="Genomic_DNA"/>
</dbReference>
<comment type="similarity">
    <text evidence="1 5">Belongs to the glycosyl hydrolase 27 family.</text>
</comment>
<keyword evidence="3 5" id="KW-0378">Hydrolase</keyword>
<dbReference type="EC" id="3.2.1.22" evidence="5"/>
<sequence length="525" mass="56240">MNKLFLGHAPGRVLGRVLAVLAGILLAGPVTGAMAADLTGDWVFQAAPSFPRFTKMVLRRDAGGLHGTITSEWYGDLPMLDLKVVGKGPAGEGLVFHIDNGNPKLKPLDLTLTPDGPEGNQGVRLTGQVWYEKQDAAAHRATAAEMAALAFPTYPLPAPAHVPSNGLARTPPMGWSSWNKFAEAIDDKTVREIADALVRSGLRDAGYVYVNIDDGWQGERGPDGVLRPNAKFPDMKALADYVHARGLKLGIYSSPGPKTCAGYAGSYGHVEQDARTWAEWGVDYLKYDLCSGEGFYHTVETVQAVYQQMGTALAAAGAATGRPIVYSLCEYGRFDVGAWGRDVGGNLWRTTGDIEDTYASMAAIGFDKNGVPRHTGPGGWNDPDMLEVGNGGMSVEEYRTHISLWAMMAAPLLMGNDARSMTPDTLALLGNAEVIAIDQDPLGRQGLPVRKRDGTEVWTRPLADGSVAVGLFNRTDKPVILTADWPALGLGDHPSVRDLWAHRSVAPGMAHTVPAHGVVLLRATR</sequence>
<evidence type="ECO:0000256" key="3">
    <source>
        <dbReference type="ARBA" id="ARBA00022801"/>
    </source>
</evidence>
<evidence type="ECO:0000256" key="5">
    <source>
        <dbReference type="RuleBase" id="RU361168"/>
    </source>
</evidence>
<dbReference type="GO" id="GO:0004557">
    <property type="term" value="F:alpha-galactosidase activity"/>
    <property type="evidence" value="ECO:0007669"/>
    <property type="project" value="UniProtKB-EC"/>
</dbReference>
<keyword evidence="2" id="KW-0732">Signal</keyword>
<dbReference type="InterPro" id="IPR013785">
    <property type="entry name" value="Aldolase_TIM"/>
</dbReference>
<dbReference type="Gene3D" id="3.20.20.70">
    <property type="entry name" value="Aldolase class I"/>
    <property type="match status" value="1"/>
</dbReference>
<dbReference type="Gene3D" id="2.60.40.1180">
    <property type="entry name" value="Golgi alpha-mannosidase II"/>
    <property type="match status" value="1"/>
</dbReference>
<dbReference type="FunFam" id="3.20.20.70:FF:000197">
    <property type="entry name" value="Alpha-galactosidase"/>
    <property type="match status" value="1"/>
</dbReference>
<reference evidence="7 8" key="1">
    <citation type="submission" date="2019-06" db="EMBL/GenBank/DDBJ databases">
        <title>Genomic Encyclopedia of Type Strains, Phase IV (KMG-V): Genome sequencing to study the core and pangenomes of soil and plant-associated prokaryotes.</title>
        <authorList>
            <person name="Whitman W."/>
        </authorList>
    </citation>
    <scope>NUCLEOTIDE SEQUENCE [LARGE SCALE GENOMIC DNA]</scope>
    <source>
        <strain evidence="7 8">BR 11880</strain>
    </source>
</reference>
<proteinExistence type="inferred from homology"/>
<evidence type="ECO:0000259" key="6">
    <source>
        <dbReference type="Pfam" id="PF17801"/>
    </source>
</evidence>
<dbReference type="RefSeq" id="WP_246172036.1">
    <property type="nucleotide sequence ID" value="NZ_VITN01000002.1"/>
</dbReference>
<dbReference type="InterPro" id="IPR002241">
    <property type="entry name" value="Glyco_hydro_27"/>
</dbReference>
<evidence type="ECO:0000313" key="7">
    <source>
        <dbReference type="EMBL" id="TWB23656.1"/>
    </source>
</evidence>
<comment type="catalytic activity">
    <reaction evidence="5">
        <text>Hydrolysis of terminal, non-reducing alpha-D-galactose residues in alpha-D-galactosides, including galactose oligosaccharides, galactomannans and galactolipids.</text>
        <dbReference type="EC" id="3.2.1.22"/>
    </reaction>
</comment>
<dbReference type="InterPro" id="IPR013780">
    <property type="entry name" value="Glyco_hydro_b"/>
</dbReference>
<dbReference type="PRINTS" id="PR00740">
    <property type="entry name" value="GLHYDRLASE27"/>
</dbReference>
<dbReference type="GO" id="GO:0005975">
    <property type="term" value="P:carbohydrate metabolic process"/>
    <property type="evidence" value="ECO:0007669"/>
    <property type="project" value="InterPro"/>
</dbReference>
<dbReference type="Pfam" id="PF16499">
    <property type="entry name" value="Melibiase_2"/>
    <property type="match status" value="1"/>
</dbReference>
<accession>A0A560FPV9</accession>
<organism evidence="7 8">
    <name type="scientific">Nitrospirillum amazonense</name>
    <dbReference type="NCBI Taxonomy" id="28077"/>
    <lineage>
        <taxon>Bacteria</taxon>
        <taxon>Pseudomonadati</taxon>
        <taxon>Pseudomonadota</taxon>
        <taxon>Alphaproteobacteria</taxon>
        <taxon>Rhodospirillales</taxon>
        <taxon>Azospirillaceae</taxon>
        <taxon>Nitrospirillum</taxon>
    </lineage>
</organism>
<evidence type="ECO:0000313" key="8">
    <source>
        <dbReference type="Proteomes" id="UP000319859"/>
    </source>
</evidence>
<comment type="caution">
    <text evidence="7">The sequence shown here is derived from an EMBL/GenBank/DDBJ whole genome shotgun (WGS) entry which is preliminary data.</text>
</comment>
<dbReference type="Proteomes" id="UP000319859">
    <property type="component" value="Unassembled WGS sequence"/>
</dbReference>